<keyword evidence="4" id="KW-1185">Reference proteome</keyword>
<dbReference type="GO" id="GO:0033299">
    <property type="term" value="P:secretion of lysosomal enzymes"/>
    <property type="evidence" value="ECO:0007669"/>
    <property type="project" value="TreeGrafter"/>
</dbReference>
<dbReference type="Pfam" id="PF09992">
    <property type="entry name" value="NAGPA"/>
    <property type="match status" value="1"/>
</dbReference>
<sequence>MSFILWICIIGFLVQPGKSQDEDLMDILLPYSSFARGPHFSHRHVRDCQPVKYGNVTHETTLPGAKNDSVPLIETKYFTTPNEISQGHVTFVQDPARHVSVLEPGKEGGCTAENDGNYTRATVAKSGERKKCLVAVNAGFFNTTTGDCYGNVVSDGKLAKDGKGIQNSHFGVKKNGELYFGYVTEEEVLSGDFDQLVAGVLWLVRNGEIYVNESEKAECADTQETGTLNTFINVLSARAAVGVDAMGRLVIAHVDGRTRSRGMTLHDFAQLLIDFGVVNAINLDGGGSMTYVSNGTVINYPSDYCSRDSKLYRCPRRVSTIVCVHDGGNTPVETTDAPNEATQTQSGMALLIVIYLVSCLINGL</sequence>
<dbReference type="PANTHER" id="PTHR40446">
    <property type="entry name" value="N-ACETYLGLUCOSAMINE-1-PHOSPHODIESTER ALPHA-N-ACETYLGLUCOSAMINIDASE"/>
    <property type="match status" value="1"/>
</dbReference>
<gene>
    <name evidence="3" type="ORF">OFUS_LOCUS24969</name>
</gene>
<accession>A0A8S4Q5D8</accession>
<dbReference type="PANTHER" id="PTHR40446:SF2">
    <property type="entry name" value="N-ACETYLGLUCOSAMINE-1-PHOSPHODIESTER ALPHA-N-ACETYLGLUCOSAMINIDASE"/>
    <property type="match status" value="1"/>
</dbReference>
<protein>
    <recommendedName>
        <fullName evidence="2">Phosphodiester glycosidase domain-containing protein</fullName>
    </recommendedName>
</protein>
<feature type="domain" description="Phosphodiester glycosidase" evidence="2">
    <location>
        <begin position="131"/>
        <end position="324"/>
    </location>
</feature>
<comment type="caution">
    <text evidence="3">The sequence shown here is derived from an EMBL/GenBank/DDBJ whole genome shotgun (WGS) entry which is preliminary data.</text>
</comment>
<feature type="chain" id="PRO_5035815627" description="Phosphodiester glycosidase domain-containing protein" evidence="1">
    <location>
        <begin position="20"/>
        <end position="364"/>
    </location>
</feature>
<dbReference type="EMBL" id="CAIIXF020000012">
    <property type="protein sequence ID" value="CAH1801154.1"/>
    <property type="molecule type" value="Genomic_DNA"/>
</dbReference>
<dbReference type="Proteomes" id="UP000749559">
    <property type="component" value="Unassembled WGS sequence"/>
</dbReference>
<organism evidence="3 4">
    <name type="scientific">Owenia fusiformis</name>
    <name type="common">Polychaete worm</name>
    <dbReference type="NCBI Taxonomy" id="6347"/>
    <lineage>
        <taxon>Eukaryota</taxon>
        <taxon>Metazoa</taxon>
        <taxon>Spiralia</taxon>
        <taxon>Lophotrochozoa</taxon>
        <taxon>Annelida</taxon>
        <taxon>Polychaeta</taxon>
        <taxon>Sedentaria</taxon>
        <taxon>Canalipalpata</taxon>
        <taxon>Sabellida</taxon>
        <taxon>Oweniida</taxon>
        <taxon>Oweniidae</taxon>
        <taxon>Owenia</taxon>
    </lineage>
</organism>
<evidence type="ECO:0000313" key="4">
    <source>
        <dbReference type="Proteomes" id="UP000749559"/>
    </source>
</evidence>
<dbReference type="InterPro" id="IPR018711">
    <property type="entry name" value="NAGPA"/>
</dbReference>
<reference evidence="3" key="1">
    <citation type="submission" date="2022-03" db="EMBL/GenBank/DDBJ databases">
        <authorList>
            <person name="Martin C."/>
        </authorList>
    </citation>
    <scope>NUCLEOTIDE SEQUENCE</scope>
</reference>
<feature type="signal peptide" evidence="1">
    <location>
        <begin position="1"/>
        <end position="19"/>
    </location>
</feature>
<evidence type="ECO:0000256" key="1">
    <source>
        <dbReference type="SAM" id="SignalP"/>
    </source>
</evidence>
<evidence type="ECO:0000313" key="3">
    <source>
        <dbReference type="EMBL" id="CAH1801154.1"/>
    </source>
</evidence>
<name>A0A8S4Q5D8_OWEFU</name>
<keyword evidence="1" id="KW-0732">Signal</keyword>
<dbReference type="AlphaFoldDB" id="A0A8S4Q5D8"/>
<dbReference type="OrthoDB" id="192253at2759"/>
<evidence type="ECO:0000259" key="2">
    <source>
        <dbReference type="Pfam" id="PF09992"/>
    </source>
</evidence>
<proteinExistence type="predicted"/>